<evidence type="ECO:0000313" key="1">
    <source>
        <dbReference type="EMBL" id="BDC97749.1"/>
    </source>
</evidence>
<reference evidence="1 2" key="1">
    <citation type="submission" date="2021-12" db="EMBL/GenBank/DDBJ databases">
        <title>Genome sequencing of bacteria with rrn-lacking chromosome and rrn-plasmid.</title>
        <authorList>
            <person name="Anda M."/>
            <person name="Iwasaki W."/>
        </authorList>
    </citation>
    <scope>NUCLEOTIDE SEQUENCE [LARGE SCALE GENOMIC DNA]</scope>
    <source>
        <strain evidence="1 2">NBRC 101262</strain>
    </source>
</reference>
<sequence length="55" mass="6118">MIDAVAALFLWGPMAVFHVETQGAFCLLKKDRQSPFSSPQFQEVLMIGDTKNCCP</sequence>
<proteinExistence type="predicted"/>
<keyword evidence="2" id="KW-1185">Reference proteome</keyword>
<dbReference type="EMBL" id="AP025292">
    <property type="protein sequence ID" value="BDC97749.1"/>
    <property type="molecule type" value="Genomic_DNA"/>
</dbReference>
<accession>A0ABN6L3W1</accession>
<dbReference type="Proteomes" id="UP001354989">
    <property type="component" value="Chromosome"/>
</dbReference>
<evidence type="ECO:0000313" key="2">
    <source>
        <dbReference type="Proteomes" id="UP001354989"/>
    </source>
</evidence>
<gene>
    <name evidence="1" type="ORF">PEPS_00300</name>
</gene>
<name>A0ABN6L3W1_9BACT</name>
<organism evidence="1 2">
    <name type="scientific">Persicobacter psychrovividus</name>
    <dbReference type="NCBI Taxonomy" id="387638"/>
    <lineage>
        <taxon>Bacteria</taxon>
        <taxon>Pseudomonadati</taxon>
        <taxon>Bacteroidota</taxon>
        <taxon>Cytophagia</taxon>
        <taxon>Cytophagales</taxon>
        <taxon>Persicobacteraceae</taxon>
        <taxon>Persicobacter</taxon>
    </lineage>
</organism>
<protein>
    <submittedName>
        <fullName evidence="1">Uncharacterized protein</fullName>
    </submittedName>
</protein>